<feature type="transmembrane region" description="Helical" evidence="11">
    <location>
        <begin position="96"/>
        <end position="121"/>
    </location>
</feature>
<comment type="subcellular location">
    <subcellularLocation>
        <location evidence="1 11">Cell membrane</location>
        <topology evidence="1 11">Multi-pass membrane protein</topology>
    </subcellularLocation>
</comment>
<evidence type="ECO:0000313" key="12">
    <source>
        <dbReference type="EMBL" id="TBR79942.1"/>
    </source>
</evidence>
<comment type="caution">
    <text evidence="12">The sequence shown here is derived from an EMBL/GenBank/DDBJ whole genome shotgun (WGS) entry which is preliminary data.</text>
</comment>
<proteinExistence type="inferred from homology"/>
<keyword evidence="6 11" id="KW-0406">Ion transport</keyword>
<evidence type="ECO:0000256" key="9">
    <source>
        <dbReference type="ARBA" id="ARBA00035120"/>
    </source>
</evidence>
<keyword evidence="11" id="KW-0479">Metal-binding</keyword>
<evidence type="ECO:0000256" key="4">
    <source>
        <dbReference type="ARBA" id="ARBA00022692"/>
    </source>
</evidence>
<feature type="transmembrane region" description="Helical" evidence="11">
    <location>
        <begin position="68"/>
        <end position="90"/>
    </location>
</feature>
<dbReference type="PANTHER" id="PTHR28259:SF1">
    <property type="entry name" value="FLUORIDE EXPORT PROTEIN 1-RELATED"/>
    <property type="match status" value="1"/>
</dbReference>
<evidence type="ECO:0000313" key="13">
    <source>
        <dbReference type="Proteomes" id="UP000292583"/>
    </source>
</evidence>
<dbReference type="EMBL" id="QPGR01000012">
    <property type="protein sequence ID" value="TBR79942.1"/>
    <property type="molecule type" value="Genomic_DNA"/>
</dbReference>
<evidence type="ECO:0000256" key="2">
    <source>
        <dbReference type="ARBA" id="ARBA00022475"/>
    </source>
</evidence>
<feature type="transmembrane region" description="Helical" evidence="11">
    <location>
        <begin position="34"/>
        <end position="56"/>
    </location>
</feature>
<comment type="function">
    <text evidence="11">Fluoride-specific ion channel. Important for reducing fluoride concentration in the cell, thus reducing its toxicity.</text>
</comment>
<dbReference type="InterPro" id="IPR003691">
    <property type="entry name" value="FluC"/>
</dbReference>
<evidence type="ECO:0000256" key="10">
    <source>
        <dbReference type="ARBA" id="ARBA00035585"/>
    </source>
</evidence>
<evidence type="ECO:0000256" key="6">
    <source>
        <dbReference type="ARBA" id="ARBA00023065"/>
    </source>
</evidence>
<keyword evidence="13" id="KW-1185">Reference proteome</keyword>
<keyword evidence="11" id="KW-0915">Sodium</keyword>
<reference evidence="12 13" key="1">
    <citation type="submission" date="2018-07" db="EMBL/GenBank/DDBJ databases">
        <title>Campylobacter zealandensis sp. nov., isolated from birds and water in New Zealand.</title>
        <authorList>
            <person name="Wilkinson D.A."/>
            <person name="Biggs P.J."/>
            <person name="French N.P."/>
            <person name="Midwinter A.C."/>
        </authorList>
    </citation>
    <scope>NUCLEOTIDE SEQUENCE [LARGE SCALE GENOMIC DNA]</scope>
    <source>
        <strain evidence="12 13">B423b</strain>
    </source>
</reference>
<dbReference type="PANTHER" id="PTHR28259">
    <property type="entry name" value="FLUORIDE EXPORT PROTEIN 1-RELATED"/>
    <property type="match status" value="1"/>
</dbReference>
<keyword evidence="4 11" id="KW-0812">Transmembrane</keyword>
<dbReference type="GO" id="GO:0005886">
    <property type="term" value="C:plasma membrane"/>
    <property type="evidence" value="ECO:0007669"/>
    <property type="project" value="UniProtKB-SubCell"/>
</dbReference>
<dbReference type="AlphaFoldDB" id="A0A4Q9JTA3"/>
<comment type="similarity">
    <text evidence="9 11">Belongs to the fluoride channel Fluc/FEX (TC 1.A.43) family.</text>
</comment>
<protein>
    <recommendedName>
        <fullName evidence="11">Fluoride-specific ion channel FluC</fullName>
    </recommendedName>
</protein>
<comment type="activity regulation">
    <text evidence="11">Na(+) is not transported, but it plays an essential structural role and its presence is essential for fluoride channel function.</text>
</comment>
<sequence length="122" mass="13851">MLNTILIVGFGGFLGAVFRMVFVDLINKFLPHSINLGTLFVNILGSFFLGVLYSYLQNKHFSPFLNHFINVGFLGAFTTFSSFSYQSLLLLQNGSYFYFVLNLFFSISFCLLAVWIGLLVFK</sequence>
<keyword evidence="3" id="KW-0997">Cell inner membrane</keyword>
<dbReference type="Pfam" id="PF02537">
    <property type="entry name" value="CRCB"/>
    <property type="match status" value="1"/>
</dbReference>
<keyword evidence="8 11" id="KW-0407">Ion channel</keyword>
<gene>
    <name evidence="11 12" type="primary">crcB</name>
    <name evidence="11" type="synonym">fluC</name>
    <name evidence="12" type="ORF">DU473_06440</name>
</gene>
<keyword evidence="11" id="KW-0813">Transport</keyword>
<evidence type="ECO:0000256" key="5">
    <source>
        <dbReference type="ARBA" id="ARBA00022989"/>
    </source>
</evidence>
<feature type="binding site" evidence="11">
    <location>
        <position position="75"/>
    </location>
    <ligand>
        <name>Na(+)</name>
        <dbReference type="ChEBI" id="CHEBI:29101"/>
        <note>structural</note>
    </ligand>
</feature>
<dbReference type="Proteomes" id="UP000292583">
    <property type="component" value="Unassembled WGS sequence"/>
</dbReference>
<comment type="catalytic activity">
    <reaction evidence="10">
        <text>fluoride(in) = fluoride(out)</text>
        <dbReference type="Rhea" id="RHEA:76159"/>
        <dbReference type="ChEBI" id="CHEBI:17051"/>
    </reaction>
    <physiologicalReaction direction="left-to-right" evidence="10">
        <dbReference type="Rhea" id="RHEA:76160"/>
    </physiologicalReaction>
</comment>
<evidence type="ECO:0000256" key="8">
    <source>
        <dbReference type="ARBA" id="ARBA00023303"/>
    </source>
</evidence>
<keyword evidence="5 11" id="KW-1133">Transmembrane helix</keyword>
<name>A0A4Q9JTA3_9BACT</name>
<dbReference type="GO" id="GO:0046872">
    <property type="term" value="F:metal ion binding"/>
    <property type="evidence" value="ECO:0007669"/>
    <property type="project" value="UniProtKB-KW"/>
</dbReference>
<evidence type="ECO:0000256" key="7">
    <source>
        <dbReference type="ARBA" id="ARBA00023136"/>
    </source>
</evidence>
<dbReference type="HAMAP" id="MF_00454">
    <property type="entry name" value="FluC"/>
    <property type="match status" value="1"/>
</dbReference>
<evidence type="ECO:0000256" key="11">
    <source>
        <dbReference type="HAMAP-Rule" id="MF_00454"/>
    </source>
</evidence>
<feature type="binding site" evidence="11">
    <location>
        <position position="78"/>
    </location>
    <ligand>
        <name>Na(+)</name>
        <dbReference type="ChEBI" id="CHEBI:29101"/>
        <note>structural</note>
    </ligand>
</feature>
<dbReference type="NCBIfam" id="TIGR00494">
    <property type="entry name" value="crcB"/>
    <property type="match status" value="1"/>
</dbReference>
<accession>A0A4Q9JTA3</accession>
<feature type="transmembrane region" description="Helical" evidence="11">
    <location>
        <begin position="5"/>
        <end position="22"/>
    </location>
</feature>
<evidence type="ECO:0000256" key="1">
    <source>
        <dbReference type="ARBA" id="ARBA00004651"/>
    </source>
</evidence>
<evidence type="ECO:0000256" key="3">
    <source>
        <dbReference type="ARBA" id="ARBA00022519"/>
    </source>
</evidence>
<dbReference type="GO" id="GO:0140114">
    <property type="term" value="P:cellular detoxification of fluoride"/>
    <property type="evidence" value="ECO:0007669"/>
    <property type="project" value="UniProtKB-UniRule"/>
</dbReference>
<organism evidence="12 13">
    <name type="scientific">Campylobacter novaezeelandiae</name>
    <dbReference type="NCBI Taxonomy" id="2267891"/>
    <lineage>
        <taxon>Bacteria</taxon>
        <taxon>Pseudomonadati</taxon>
        <taxon>Campylobacterota</taxon>
        <taxon>Epsilonproteobacteria</taxon>
        <taxon>Campylobacterales</taxon>
        <taxon>Campylobacteraceae</taxon>
        <taxon>Campylobacter</taxon>
    </lineage>
</organism>
<keyword evidence="7 11" id="KW-0472">Membrane</keyword>
<keyword evidence="2 11" id="KW-1003">Cell membrane</keyword>
<dbReference type="RefSeq" id="WP_131163491.1">
    <property type="nucleotide sequence ID" value="NZ_CP076657.1"/>
</dbReference>
<dbReference type="OrthoDB" id="9806299at2"/>
<dbReference type="GO" id="GO:0062054">
    <property type="term" value="F:fluoride channel activity"/>
    <property type="evidence" value="ECO:0007669"/>
    <property type="project" value="UniProtKB-UniRule"/>
</dbReference>